<evidence type="ECO:0000256" key="12">
    <source>
        <dbReference type="ARBA" id="ARBA00022777"/>
    </source>
</evidence>
<dbReference type="Gene3D" id="3.30.450.20">
    <property type="entry name" value="PAS domain"/>
    <property type="match status" value="2"/>
</dbReference>
<dbReference type="CDD" id="cd00130">
    <property type="entry name" value="PAS"/>
    <property type="match status" value="1"/>
</dbReference>
<evidence type="ECO:0000256" key="14">
    <source>
        <dbReference type="ARBA" id="ARBA00022991"/>
    </source>
</evidence>
<feature type="domain" description="PAC" evidence="18">
    <location>
        <begin position="212"/>
        <end position="264"/>
    </location>
</feature>
<evidence type="ECO:0000313" key="20">
    <source>
        <dbReference type="Proteomes" id="UP000295678"/>
    </source>
</evidence>
<dbReference type="GO" id="GO:0004673">
    <property type="term" value="F:protein histidine kinase activity"/>
    <property type="evidence" value="ECO:0007669"/>
    <property type="project" value="UniProtKB-EC"/>
</dbReference>
<keyword evidence="10" id="KW-0677">Repeat</keyword>
<keyword evidence="16" id="KW-0675">Receptor</keyword>
<dbReference type="InterPro" id="IPR001610">
    <property type="entry name" value="PAC"/>
</dbReference>
<dbReference type="Pfam" id="PF08448">
    <property type="entry name" value="PAS_4"/>
    <property type="match status" value="1"/>
</dbReference>
<dbReference type="FunFam" id="3.30.450.20:FF:000099">
    <property type="entry name" value="Sensory box sensor histidine kinase"/>
    <property type="match status" value="1"/>
</dbReference>
<comment type="catalytic activity">
    <reaction evidence="1">
        <text>ATP + protein L-histidine = ADP + protein N-phospho-L-histidine.</text>
        <dbReference type="EC" id="2.7.13.3"/>
    </reaction>
</comment>
<organism evidence="19 20">
    <name type="scientific">Tepidamorphus gemmatus</name>
    <dbReference type="NCBI Taxonomy" id="747076"/>
    <lineage>
        <taxon>Bacteria</taxon>
        <taxon>Pseudomonadati</taxon>
        <taxon>Pseudomonadota</taxon>
        <taxon>Alphaproteobacteria</taxon>
        <taxon>Hyphomicrobiales</taxon>
        <taxon>Tepidamorphaceae</taxon>
        <taxon>Tepidamorphus</taxon>
    </lineage>
</organism>
<name>A0A4R3MM42_9HYPH</name>
<dbReference type="InterPro" id="IPR013656">
    <property type="entry name" value="PAS_4"/>
</dbReference>
<dbReference type="SUPFAM" id="SSF55785">
    <property type="entry name" value="PYP-like sensor domain (PAS domain)"/>
    <property type="match status" value="2"/>
</dbReference>
<dbReference type="EC" id="2.7.13.3" evidence="2"/>
<evidence type="ECO:0000256" key="1">
    <source>
        <dbReference type="ARBA" id="ARBA00000085"/>
    </source>
</evidence>
<dbReference type="InterPro" id="IPR000014">
    <property type="entry name" value="PAS"/>
</dbReference>
<dbReference type="PANTHER" id="PTHR41523">
    <property type="entry name" value="TWO-COMPONENT SYSTEM SENSOR PROTEIN"/>
    <property type="match status" value="1"/>
</dbReference>
<dbReference type="AlphaFoldDB" id="A0A4R3MM42"/>
<dbReference type="Proteomes" id="UP000295678">
    <property type="component" value="Unassembled WGS sequence"/>
</dbReference>
<dbReference type="PROSITE" id="PS50112">
    <property type="entry name" value="PAS"/>
    <property type="match status" value="1"/>
</dbReference>
<evidence type="ECO:0000256" key="16">
    <source>
        <dbReference type="ARBA" id="ARBA00023170"/>
    </source>
</evidence>
<gene>
    <name evidence="19" type="ORF">EDC22_101398</name>
</gene>
<dbReference type="GO" id="GO:0009881">
    <property type="term" value="F:photoreceptor activity"/>
    <property type="evidence" value="ECO:0007669"/>
    <property type="project" value="UniProtKB-KW"/>
</dbReference>
<feature type="domain" description="PAS" evidence="17">
    <location>
        <begin position="139"/>
        <end position="209"/>
    </location>
</feature>
<dbReference type="SUPFAM" id="SSF55874">
    <property type="entry name" value="ATPase domain of HSP90 chaperone/DNA topoisomerase II/histidine kinase"/>
    <property type="match status" value="1"/>
</dbReference>
<keyword evidence="12" id="KW-0418">Kinase</keyword>
<keyword evidence="4" id="KW-0600">Photoreceptor protein</keyword>
<keyword evidence="9" id="KW-0808">Transferase</keyword>
<evidence type="ECO:0000256" key="10">
    <source>
        <dbReference type="ARBA" id="ARBA00022737"/>
    </source>
</evidence>
<evidence type="ECO:0000313" key="19">
    <source>
        <dbReference type="EMBL" id="TCT13530.1"/>
    </source>
</evidence>
<dbReference type="PANTHER" id="PTHR41523:SF8">
    <property type="entry name" value="ETHYLENE RESPONSE SENSOR PROTEIN"/>
    <property type="match status" value="1"/>
</dbReference>
<dbReference type="InterPro" id="IPR013655">
    <property type="entry name" value="PAS_fold_3"/>
</dbReference>
<dbReference type="InterPro" id="IPR035965">
    <property type="entry name" value="PAS-like_dom_sf"/>
</dbReference>
<evidence type="ECO:0000256" key="11">
    <source>
        <dbReference type="ARBA" id="ARBA00022741"/>
    </source>
</evidence>
<evidence type="ECO:0000259" key="17">
    <source>
        <dbReference type="PROSITE" id="PS50112"/>
    </source>
</evidence>
<dbReference type="SMART" id="SM00091">
    <property type="entry name" value="PAS"/>
    <property type="match status" value="2"/>
</dbReference>
<dbReference type="InterPro" id="IPR011102">
    <property type="entry name" value="Sig_transdc_His_kinase_HWE"/>
</dbReference>
<feature type="domain" description="PAC" evidence="18">
    <location>
        <begin position="79"/>
        <end position="131"/>
    </location>
</feature>
<dbReference type="Gene3D" id="3.30.565.10">
    <property type="entry name" value="Histidine kinase-like ATPase, C-terminal domain"/>
    <property type="match status" value="1"/>
</dbReference>
<keyword evidence="7" id="KW-0285">Flavoprotein</keyword>
<evidence type="ECO:0000256" key="8">
    <source>
        <dbReference type="ARBA" id="ARBA00022643"/>
    </source>
</evidence>
<evidence type="ECO:0000256" key="7">
    <source>
        <dbReference type="ARBA" id="ARBA00022630"/>
    </source>
</evidence>
<dbReference type="GO" id="GO:0005524">
    <property type="term" value="F:ATP binding"/>
    <property type="evidence" value="ECO:0007669"/>
    <property type="project" value="UniProtKB-KW"/>
</dbReference>
<dbReference type="Pfam" id="PF07536">
    <property type="entry name" value="HWE_HK"/>
    <property type="match status" value="1"/>
</dbReference>
<keyword evidence="14" id="KW-0157">Chromophore</keyword>
<evidence type="ECO:0000256" key="4">
    <source>
        <dbReference type="ARBA" id="ARBA00022543"/>
    </source>
</evidence>
<keyword evidence="13" id="KW-0067">ATP-binding</keyword>
<keyword evidence="15" id="KW-0843">Virulence</keyword>
<keyword evidence="5" id="KW-0597">Phosphoprotein</keyword>
<dbReference type="Pfam" id="PF08447">
    <property type="entry name" value="PAS_3"/>
    <property type="match status" value="1"/>
</dbReference>
<evidence type="ECO:0000256" key="13">
    <source>
        <dbReference type="ARBA" id="ARBA00022840"/>
    </source>
</evidence>
<evidence type="ECO:0000259" key="18">
    <source>
        <dbReference type="PROSITE" id="PS50113"/>
    </source>
</evidence>
<comment type="caution">
    <text evidence="19">The sequence shown here is derived from an EMBL/GenBank/DDBJ whole genome shotgun (WGS) entry which is preliminary data.</text>
</comment>
<keyword evidence="6" id="KW-0716">Sensory transduction</keyword>
<sequence length="461" mass="50901">MLLACDPTFFRSVLDASRDCIKVVELDGRLSYMNAGGLCLMEIDDFTDVADRLWWELWPADAAALVRGAVEAARQGIASRFEAFCPTAKGAPKWWDVSVAPILDARGKALRMVSSSRDISERKRAMAALEGSDTPEVDSQRRLEAIVNSIDQMIWSTRPDGYHDYYNARWYEFTGVPPGSTDGEAWNGMFHPEDQERAWAVWRHSLATGEPYHIEYRLRHRSGQYRWVIGRAQPVRGADGRIVRWYGTCTDVHDLKTAEEQRELIAHELSHRIKNIFAVIGGIISITARGFPQARDFADTIRARIAALGRAHDYVRPHGPESAAPEAANVHGLIAALLKPYQIDGDGRISVDGGDVPIGPRAATAMALVIHELATNAVKYGALSVPGGKLRINCEADGDTFRMNWLEENGPRIAAAPAQSGFGSQLSQRVAAGQLGARIEQDWNPAGLRFRIDIPVSAIIH</sequence>
<evidence type="ECO:0000256" key="6">
    <source>
        <dbReference type="ARBA" id="ARBA00022606"/>
    </source>
</evidence>
<dbReference type="SMART" id="SM00086">
    <property type="entry name" value="PAC"/>
    <property type="match status" value="2"/>
</dbReference>
<evidence type="ECO:0000256" key="5">
    <source>
        <dbReference type="ARBA" id="ARBA00022553"/>
    </source>
</evidence>
<evidence type="ECO:0000256" key="15">
    <source>
        <dbReference type="ARBA" id="ARBA00023026"/>
    </source>
</evidence>
<keyword evidence="11" id="KW-0547">Nucleotide-binding</keyword>
<evidence type="ECO:0000256" key="9">
    <source>
        <dbReference type="ARBA" id="ARBA00022679"/>
    </source>
</evidence>
<dbReference type="InterPro" id="IPR036890">
    <property type="entry name" value="HATPase_C_sf"/>
</dbReference>
<reference evidence="19 20" key="1">
    <citation type="submission" date="2019-03" db="EMBL/GenBank/DDBJ databases">
        <title>Genomic Encyclopedia of Type Strains, Phase IV (KMG-IV): sequencing the most valuable type-strain genomes for metagenomic binning, comparative biology and taxonomic classification.</title>
        <authorList>
            <person name="Goeker M."/>
        </authorList>
    </citation>
    <scope>NUCLEOTIDE SEQUENCE [LARGE SCALE GENOMIC DNA]</scope>
    <source>
        <strain evidence="19 20">DSM 19345</strain>
    </source>
</reference>
<dbReference type="EMBL" id="SMAK01000001">
    <property type="protein sequence ID" value="TCT13530.1"/>
    <property type="molecule type" value="Genomic_DNA"/>
</dbReference>
<keyword evidence="20" id="KW-1185">Reference proteome</keyword>
<accession>A0A4R3MM42</accession>
<proteinExistence type="predicted"/>
<dbReference type="PROSITE" id="PS50113">
    <property type="entry name" value="PAC"/>
    <property type="match status" value="2"/>
</dbReference>
<keyword evidence="8" id="KW-0288">FMN</keyword>
<dbReference type="SMART" id="SM00911">
    <property type="entry name" value="HWE_HK"/>
    <property type="match status" value="1"/>
</dbReference>
<dbReference type="NCBIfam" id="TIGR00229">
    <property type="entry name" value="sensory_box"/>
    <property type="match status" value="2"/>
</dbReference>
<protein>
    <recommendedName>
        <fullName evidence="3">Blue-light-activated histidine kinase</fullName>
        <ecNumber evidence="2">2.7.13.3</ecNumber>
    </recommendedName>
</protein>
<evidence type="ECO:0000256" key="2">
    <source>
        <dbReference type="ARBA" id="ARBA00012438"/>
    </source>
</evidence>
<evidence type="ECO:0000256" key="3">
    <source>
        <dbReference type="ARBA" id="ARBA00021740"/>
    </source>
</evidence>
<dbReference type="InterPro" id="IPR000700">
    <property type="entry name" value="PAS-assoc_C"/>
</dbReference>